<evidence type="ECO:0000313" key="7">
    <source>
        <dbReference type="EMBL" id="EAY01245.1"/>
    </source>
</evidence>
<name>A2F1F8_TRIV3</name>
<dbReference type="GO" id="GO:0016075">
    <property type="term" value="P:rRNA catabolic process"/>
    <property type="evidence" value="ECO:0000318"/>
    <property type="project" value="GO_Central"/>
</dbReference>
<dbReference type="eggNOG" id="KOG1612">
    <property type="taxonomic scope" value="Eukaryota"/>
</dbReference>
<evidence type="ECO:0000256" key="3">
    <source>
        <dbReference type="ARBA" id="ARBA00006678"/>
    </source>
</evidence>
<reference evidence="7" key="1">
    <citation type="submission" date="2006-10" db="EMBL/GenBank/DDBJ databases">
        <authorList>
            <person name="Amadeo P."/>
            <person name="Zhao Q."/>
            <person name="Wortman J."/>
            <person name="Fraser-Liggett C."/>
            <person name="Carlton J."/>
        </authorList>
    </citation>
    <scope>NUCLEOTIDE SEQUENCE</scope>
    <source>
        <strain evidence="7">G3</strain>
    </source>
</reference>
<protein>
    <recommendedName>
        <fullName evidence="6">Ribosomal RNA-processing protein 42</fullName>
    </recommendedName>
</protein>
<evidence type="ECO:0000256" key="5">
    <source>
        <dbReference type="ARBA" id="ARBA00022835"/>
    </source>
</evidence>
<dbReference type="Gene3D" id="3.30.230.70">
    <property type="entry name" value="GHMP Kinase, N-terminal domain"/>
    <property type="match status" value="1"/>
</dbReference>
<dbReference type="VEuPathDB" id="TrichDB:TVAGG3_0947740"/>
<dbReference type="EMBL" id="DS113573">
    <property type="protein sequence ID" value="EAY01245.1"/>
    <property type="molecule type" value="Genomic_DNA"/>
</dbReference>
<dbReference type="SUPFAM" id="SSF54211">
    <property type="entry name" value="Ribosomal protein S5 domain 2-like"/>
    <property type="match status" value="1"/>
</dbReference>
<dbReference type="GO" id="GO:0005730">
    <property type="term" value="C:nucleolus"/>
    <property type="evidence" value="ECO:0007669"/>
    <property type="project" value="UniProtKB-SubCell"/>
</dbReference>
<dbReference type="InParanoid" id="A2F1F8"/>
<keyword evidence="5" id="KW-0271">Exosome</keyword>
<dbReference type="OrthoDB" id="272245at2759"/>
<sequence>MQTLTLSPGERTFQCEMLARNMRMDGREFLQSRTHEIELNPLPLSPSSCKVIKGHGYSNTTEVIVSINTEVALNEHAEFDLSVKSLPGAFGPNLEDAEICQVIKTTIKHFLVNSEVLEPNQFILFNSPYSWKIYIDVLILKAAGGVYEASMLGIESCLQNITFPALIVTPGESANELHFDIDESKKAEHLIKVEKIPKLYTFAAYQDKLIIDPTPAEVTSVQSLIVIGASKDGSMLGMNHFGESGLRESLLGQITEVVKSLSA</sequence>
<dbReference type="STRING" id="5722.A2F1F8"/>
<dbReference type="GO" id="GO:0035925">
    <property type="term" value="F:mRNA 3'-UTR AU-rich region binding"/>
    <property type="evidence" value="ECO:0000318"/>
    <property type="project" value="GO_Central"/>
</dbReference>
<dbReference type="AlphaFoldDB" id="A2F1F8"/>
<dbReference type="VEuPathDB" id="TrichDB:TVAG_027130"/>
<dbReference type="GO" id="GO:0000176">
    <property type="term" value="C:nuclear exosome (RNase complex)"/>
    <property type="evidence" value="ECO:0000318"/>
    <property type="project" value="GO_Central"/>
</dbReference>
<dbReference type="PANTHER" id="PTHR11097">
    <property type="entry name" value="EXOSOME COMPLEX EXONUCLEASE RIBOSOMAL RNA PROCESSING PROTEIN"/>
    <property type="match status" value="1"/>
</dbReference>
<dbReference type="SUPFAM" id="SSF55666">
    <property type="entry name" value="Ribonuclease PH domain 2-like"/>
    <property type="match status" value="1"/>
</dbReference>
<dbReference type="GO" id="GO:0071038">
    <property type="term" value="P:TRAMP-dependent tRNA surveillance pathway"/>
    <property type="evidence" value="ECO:0000318"/>
    <property type="project" value="GO_Central"/>
</dbReference>
<dbReference type="SMR" id="A2F1F8"/>
<dbReference type="GO" id="GO:0034475">
    <property type="term" value="P:U4 snRNA 3'-end processing"/>
    <property type="evidence" value="ECO:0000318"/>
    <property type="project" value="GO_Central"/>
</dbReference>
<dbReference type="PANTHER" id="PTHR11097:SF8">
    <property type="entry name" value="EXOSOME COMPLEX COMPONENT RRP42"/>
    <property type="match status" value="1"/>
</dbReference>
<accession>A2F1F8</accession>
<comment type="subcellular location">
    <subcellularLocation>
        <location evidence="1">Cytoplasm</location>
    </subcellularLocation>
    <subcellularLocation>
        <location evidence="2">Nucleus</location>
        <location evidence="2">Nucleolus</location>
    </subcellularLocation>
</comment>
<dbReference type="FunCoup" id="A2F1F8">
    <property type="interactions" value="78"/>
</dbReference>
<dbReference type="GO" id="GO:0034476">
    <property type="term" value="P:U5 snRNA 3'-end processing"/>
    <property type="evidence" value="ECO:0000318"/>
    <property type="project" value="GO_Central"/>
</dbReference>
<keyword evidence="8" id="KW-1185">Reference proteome</keyword>
<evidence type="ECO:0000313" key="8">
    <source>
        <dbReference type="Proteomes" id="UP000001542"/>
    </source>
</evidence>
<proteinExistence type="inferred from homology"/>
<dbReference type="InterPro" id="IPR036345">
    <property type="entry name" value="ExoRNase_PH_dom2_sf"/>
</dbReference>
<evidence type="ECO:0000256" key="2">
    <source>
        <dbReference type="ARBA" id="ARBA00004604"/>
    </source>
</evidence>
<evidence type="ECO:0000256" key="1">
    <source>
        <dbReference type="ARBA" id="ARBA00004496"/>
    </source>
</evidence>
<dbReference type="InterPro" id="IPR050590">
    <property type="entry name" value="Exosome_comp_Rrp42_subfam"/>
</dbReference>
<keyword evidence="4" id="KW-0963">Cytoplasm</keyword>
<organism evidence="7 8">
    <name type="scientific">Trichomonas vaginalis (strain ATCC PRA-98 / G3)</name>
    <dbReference type="NCBI Taxonomy" id="412133"/>
    <lineage>
        <taxon>Eukaryota</taxon>
        <taxon>Metamonada</taxon>
        <taxon>Parabasalia</taxon>
        <taxon>Trichomonadida</taxon>
        <taxon>Trichomonadidae</taxon>
        <taxon>Trichomonas</taxon>
    </lineage>
</organism>
<dbReference type="KEGG" id="tva:4759070"/>
<dbReference type="GO" id="GO:0071035">
    <property type="term" value="P:nuclear polyadenylation-dependent rRNA catabolic process"/>
    <property type="evidence" value="ECO:0000318"/>
    <property type="project" value="GO_Central"/>
</dbReference>
<dbReference type="InterPro" id="IPR027408">
    <property type="entry name" value="PNPase/RNase_PH_dom_sf"/>
</dbReference>
<dbReference type="Proteomes" id="UP000001542">
    <property type="component" value="Unassembled WGS sequence"/>
</dbReference>
<dbReference type="RefSeq" id="XP_001314060.1">
    <property type="nucleotide sequence ID" value="XM_001314053.1"/>
</dbReference>
<reference evidence="7" key="2">
    <citation type="journal article" date="2007" name="Science">
        <title>Draft genome sequence of the sexually transmitted pathogen Trichomonas vaginalis.</title>
        <authorList>
            <person name="Carlton J.M."/>
            <person name="Hirt R.P."/>
            <person name="Silva J.C."/>
            <person name="Delcher A.L."/>
            <person name="Schatz M."/>
            <person name="Zhao Q."/>
            <person name="Wortman J.R."/>
            <person name="Bidwell S.L."/>
            <person name="Alsmark U.C.M."/>
            <person name="Besteiro S."/>
            <person name="Sicheritz-Ponten T."/>
            <person name="Noel C.J."/>
            <person name="Dacks J.B."/>
            <person name="Foster P.G."/>
            <person name="Simillion C."/>
            <person name="Van de Peer Y."/>
            <person name="Miranda-Saavedra D."/>
            <person name="Barton G.J."/>
            <person name="Westrop G.D."/>
            <person name="Mueller S."/>
            <person name="Dessi D."/>
            <person name="Fiori P.L."/>
            <person name="Ren Q."/>
            <person name="Paulsen I."/>
            <person name="Zhang H."/>
            <person name="Bastida-Corcuera F.D."/>
            <person name="Simoes-Barbosa A."/>
            <person name="Brown M.T."/>
            <person name="Hayes R.D."/>
            <person name="Mukherjee M."/>
            <person name="Okumura C.Y."/>
            <person name="Schneider R."/>
            <person name="Smith A.J."/>
            <person name="Vanacova S."/>
            <person name="Villalvazo M."/>
            <person name="Haas B.J."/>
            <person name="Pertea M."/>
            <person name="Feldblyum T.V."/>
            <person name="Utterback T.R."/>
            <person name="Shu C.L."/>
            <person name="Osoegawa K."/>
            <person name="de Jong P.J."/>
            <person name="Hrdy I."/>
            <person name="Horvathova L."/>
            <person name="Zubacova Z."/>
            <person name="Dolezal P."/>
            <person name="Malik S.B."/>
            <person name="Logsdon J.M. Jr."/>
            <person name="Henze K."/>
            <person name="Gupta A."/>
            <person name="Wang C.C."/>
            <person name="Dunne R.L."/>
            <person name="Upcroft J.A."/>
            <person name="Upcroft P."/>
            <person name="White O."/>
            <person name="Salzberg S.L."/>
            <person name="Tang P."/>
            <person name="Chiu C.-H."/>
            <person name="Lee Y.-S."/>
            <person name="Embley T.M."/>
            <person name="Coombs G.H."/>
            <person name="Mottram J.C."/>
            <person name="Tachezy J."/>
            <person name="Fraser-Liggett C.M."/>
            <person name="Johnson P.J."/>
        </authorList>
    </citation>
    <scope>NUCLEOTIDE SEQUENCE [LARGE SCALE GENOMIC DNA]</scope>
    <source>
        <strain evidence="7">G3</strain>
    </source>
</reference>
<gene>
    <name evidence="7" type="ORF">TVAG_027130</name>
</gene>
<evidence type="ECO:0000256" key="6">
    <source>
        <dbReference type="ARBA" id="ARBA00042523"/>
    </source>
</evidence>
<dbReference type="InterPro" id="IPR020568">
    <property type="entry name" value="Ribosomal_Su5_D2-typ_SF"/>
</dbReference>
<dbReference type="GO" id="GO:0071028">
    <property type="term" value="P:nuclear mRNA surveillance"/>
    <property type="evidence" value="ECO:0000318"/>
    <property type="project" value="GO_Central"/>
</dbReference>
<dbReference type="GO" id="GO:0034473">
    <property type="term" value="P:U1 snRNA 3'-end processing"/>
    <property type="evidence" value="ECO:0000318"/>
    <property type="project" value="GO_Central"/>
</dbReference>
<evidence type="ECO:0000256" key="4">
    <source>
        <dbReference type="ARBA" id="ARBA00022490"/>
    </source>
</evidence>
<comment type="similarity">
    <text evidence="3">Belongs to the RNase PH family.</text>
</comment>
<dbReference type="GO" id="GO:0000467">
    <property type="term" value="P:exonucleolytic trimming to generate mature 3'-end of 5.8S rRNA from tricistronic rRNA transcript (SSU-rRNA, 5.8S rRNA, LSU-rRNA)"/>
    <property type="evidence" value="ECO:0000318"/>
    <property type="project" value="GO_Central"/>
</dbReference>
<dbReference type="GO" id="GO:0000177">
    <property type="term" value="C:cytoplasmic exosome (RNase complex)"/>
    <property type="evidence" value="ECO:0000318"/>
    <property type="project" value="GO_Central"/>
</dbReference>